<dbReference type="InterPro" id="IPR005642">
    <property type="entry name" value="LysO"/>
</dbReference>
<evidence type="ECO:0000313" key="2">
    <source>
        <dbReference type="EMBL" id="AAY79652.1"/>
    </source>
</evidence>
<feature type="transmembrane region" description="Helical" evidence="1">
    <location>
        <begin position="57"/>
        <end position="77"/>
    </location>
</feature>
<feature type="transmembrane region" description="Helical" evidence="1">
    <location>
        <begin position="152"/>
        <end position="176"/>
    </location>
</feature>
<dbReference type="GO" id="GO:0005886">
    <property type="term" value="C:plasma membrane"/>
    <property type="evidence" value="ECO:0007669"/>
    <property type="project" value="TreeGrafter"/>
</dbReference>
<sequence>MKVFTEVFISVYVIALILGRYIKLPKGVSDAIILTVIFTIAFWGGSQIAGIELVDSILLSLLLALVITVVTYALGLFTVSRLNVTFATKVNWKVQAKYLIPLVLGFVVGLLLRVNIPFGNIIDYELYILALVIGIDVGSAISLKTLMKMSKVAIFAVIIDVISAVLVALIISPVINLKEGLMIMLGSGWYSYTGPFVARYYGPVAGIIGFLVNFLREQLAFVLVPIFLKFRPTPVGAIAVGGATSMDVTLPLYVEVLGNEYMIGAMVSGVILTIAVPIILPLVSII</sequence>
<accession>Q4JC27</accession>
<dbReference type="GO" id="GO:0015661">
    <property type="term" value="F:L-lysine efflux transmembrane transporter activity"/>
    <property type="evidence" value="ECO:0007669"/>
    <property type="project" value="InterPro"/>
</dbReference>
<feature type="transmembrane region" description="Helical" evidence="1">
    <location>
        <begin position="124"/>
        <end position="143"/>
    </location>
</feature>
<feature type="transmembrane region" description="Helical" evidence="1">
    <location>
        <begin position="6"/>
        <end position="22"/>
    </location>
</feature>
<feature type="transmembrane region" description="Helical" evidence="1">
    <location>
        <begin position="31"/>
        <end position="51"/>
    </location>
</feature>
<gene>
    <name evidence="2" type="ordered locus">Saci_0233</name>
</gene>
<keyword evidence="3" id="KW-1185">Reference proteome</keyword>
<proteinExistence type="predicted"/>
<dbReference type="PANTHER" id="PTHR35804">
    <property type="entry name" value="LYSINE EXPORTER LYSO"/>
    <property type="match status" value="1"/>
</dbReference>
<evidence type="ECO:0000313" key="3">
    <source>
        <dbReference type="Proteomes" id="UP000001018"/>
    </source>
</evidence>
<dbReference type="DNASU" id="3474716"/>
<dbReference type="PATRIC" id="fig|330779.12.peg.229"/>
<feature type="transmembrane region" description="Helical" evidence="1">
    <location>
        <begin position="98"/>
        <end position="118"/>
    </location>
</feature>
<dbReference type="STRING" id="330779.Saci_0233"/>
<dbReference type="Pfam" id="PF03956">
    <property type="entry name" value="Lys_export"/>
    <property type="match status" value="1"/>
</dbReference>
<evidence type="ECO:0000256" key="1">
    <source>
        <dbReference type="SAM" id="Phobius"/>
    </source>
</evidence>
<keyword evidence="1" id="KW-0472">Membrane</keyword>
<keyword evidence="1" id="KW-0812">Transmembrane</keyword>
<dbReference type="KEGG" id="sai:Saci_0233"/>
<dbReference type="Proteomes" id="UP000001018">
    <property type="component" value="Chromosome"/>
</dbReference>
<protein>
    <submittedName>
        <fullName evidence="2">Conserved membrane protein</fullName>
    </submittedName>
</protein>
<name>Q4JC27_SULAC</name>
<dbReference type="HOGENOM" id="CLU_078428_0_0_2"/>
<dbReference type="AlphaFoldDB" id="Q4JC27"/>
<keyword evidence="1" id="KW-1133">Transmembrane helix</keyword>
<reference evidence="2 3" key="1">
    <citation type="journal article" date="2005" name="J. Bacteriol.">
        <title>The genome of Sulfolobus acidocaldarius, a model organism of the Crenarchaeota.</title>
        <authorList>
            <person name="Chen L."/>
            <person name="Brugger K."/>
            <person name="Skovgaard M."/>
            <person name="Redder P."/>
            <person name="She Q."/>
            <person name="Torarinsson E."/>
            <person name="Greve B."/>
            <person name="Awayez M."/>
            <person name="Zibat A."/>
            <person name="Klenk H.-P."/>
            <person name="Garrett R.A."/>
        </authorList>
    </citation>
    <scope>NUCLEOTIDE SEQUENCE [LARGE SCALE GENOMIC DNA]</scope>
    <source>
        <strain evidence="3">ATCC 33909 / DSM 639 / JCM 8929 / NBRC 15157 / NCIMB 11770</strain>
    </source>
</reference>
<dbReference type="eggNOG" id="arCOG01615">
    <property type="taxonomic scope" value="Archaea"/>
</dbReference>
<dbReference type="EMBL" id="CP000077">
    <property type="protein sequence ID" value="AAY79652.1"/>
    <property type="molecule type" value="Genomic_DNA"/>
</dbReference>
<feature type="transmembrane region" description="Helical" evidence="1">
    <location>
        <begin position="196"/>
        <end position="215"/>
    </location>
</feature>
<dbReference type="PANTHER" id="PTHR35804:SF1">
    <property type="entry name" value="LYSINE EXPORTER LYSO"/>
    <property type="match status" value="1"/>
</dbReference>
<feature type="transmembrane region" description="Helical" evidence="1">
    <location>
        <begin position="260"/>
        <end position="283"/>
    </location>
</feature>
<organism evidence="2 3">
    <name type="scientific">Sulfolobus acidocaldarius (strain ATCC 33909 / DSM 639 / JCM 8929 / NBRC 15157 / NCIMB 11770)</name>
    <dbReference type="NCBI Taxonomy" id="330779"/>
    <lineage>
        <taxon>Archaea</taxon>
        <taxon>Thermoproteota</taxon>
        <taxon>Thermoprotei</taxon>
        <taxon>Sulfolobales</taxon>
        <taxon>Sulfolobaceae</taxon>
        <taxon>Sulfolobus</taxon>
    </lineage>
</organism>